<dbReference type="SUPFAM" id="SSF52172">
    <property type="entry name" value="CheY-like"/>
    <property type="match status" value="1"/>
</dbReference>
<protein>
    <submittedName>
        <fullName evidence="6">GAF and ANTAR domain-containing protein</fullName>
    </submittedName>
</protein>
<dbReference type="SMART" id="SM01012">
    <property type="entry name" value="ANTAR"/>
    <property type="match status" value="1"/>
</dbReference>
<keyword evidence="3" id="KW-0805">Transcription regulation</keyword>
<dbReference type="Gene3D" id="1.10.10.10">
    <property type="entry name" value="Winged helix-like DNA-binding domain superfamily/Winged helix DNA-binding domain"/>
    <property type="match status" value="1"/>
</dbReference>
<comment type="caution">
    <text evidence="6">The sequence shown here is derived from an EMBL/GenBank/DDBJ whole genome shotgun (WGS) entry which is preliminary data.</text>
</comment>
<keyword evidence="2" id="KW-0418">Kinase</keyword>
<sequence length="209" mass="23001">SVLRLVTALAAEVLPRSFGAGVTLLRGRVRSTAATHPLVEEADALQYELDEGPCLSAARDQRTYRIESMWNEERWPLWTGRVAQLGLGSSVSSPLVVRGDGLGAVKVYARPEAAFTDHDERILELFAEKASVTLTNAISHEDARRLSEELREALRSRDVIGQAKGILRERHRVDEETAFGMLAEEAQRTNVKLRTVAQRLLDSAAPSSG</sequence>
<evidence type="ECO:0000313" key="7">
    <source>
        <dbReference type="Proteomes" id="UP001597402"/>
    </source>
</evidence>
<dbReference type="EMBL" id="JBHUHP010000035">
    <property type="protein sequence ID" value="MFD2094350.1"/>
    <property type="molecule type" value="Genomic_DNA"/>
</dbReference>
<reference evidence="7" key="1">
    <citation type="journal article" date="2019" name="Int. J. Syst. Evol. Microbiol.">
        <title>The Global Catalogue of Microorganisms (GCM) 10K type strain sequencing project: providing services to taxonomists for standard genome sequencing and annotation.</title>
        <authorList>
            <consortium name="The Broad Institute Genomics Platform"/>
            <consortium name="The Broad Institute Genome Sequencing Center for Infectious Disease"/>
            <person name="Wu L."/>
            <person name="Ma J."/>
        </authorList>
    </citation>
    <scope>NUCLEOTIDE SEQUENCE [LARGE SCALE GENOMIC DNA]</scope>
    <source>
        <strain evidence="7">JCM 3338</strain>
    </source>
</reference>
<accession>A0ABW4XFV2</accession>
<dbReference type="InterPro" id="IPR029016">
    <property type="entry name" value="GAF-like_dom_sf"/>
</dbReference>
<dbReference type="RefSeq" id="WP_376881168.1">
    <property type="nucleotide sequence ID" value="NZ_JBHUHP010000035.1"/>
</dbReference>
<feature type="non-terminal residue" evidence="6">
    <location>
        <position position="1"/>
    </location>
</feature>
<feature type="domain" description="ANTAR" evidence="5">
    <location>
        <begin position="140"/>
        <end position="201"/>
    </location>
</feature>
<dbReference type="InterPro" id="IPR012074">
    <property type="entry name" value="GAF_ANTAR"/>
</dbReference>
<dbReference type="InterPro" id="IPR036388">
    <property type="entry name" value="WH-like_DNA-bd_sf"/>
</dbReference>
<dbReference type="PIRSF" id="PIRSF036625">
    <property type="entry name" value="GAF_ANTAR"/>
    <property type="match status" value="1"/>
</dbReference>
<dbReference type="SUPFAM" id="SSF55781">
    <property type="entry name" value="GAF domain-like"/>
    <property type="match status" value="1"/>
</dbReference>
<evidence type="ECO:0000259" key="5">
    <source>
        <dbReference type="PROSITE" id="PS50921"/>
    </source>
</evidence>
<keyword evidence="4" id="KW-0804">Transcription</keyword>
<dbReference type="Proteomes" id="UP001597402">
    <property type="component" value="Unassembled WGS sequence"/>
</dbReference>
<evidence type="ECO:0000256" key="3">
    <source>
        <dbReference type="ARBA" id="ARBA00023015"/>
    </source>
</evidence>
<dbReference type="InterPro" id="IPR005561">
    <property type="entry name" value="ANTAR"/>
</dbReference>
<dbReference type="InterPro" id="IPR011006">
    <property type="entry name" value="CheY-like_superfamily"/>
</dbReference>
<evidence type="ECO:0000256" key="4">
    <source>
        <dbReference type="ARBA" id="ARBA00023163"/>
    </source>
</evidence>
<dbReference type="Pfam" id="PF03861">
    <property type="entry name" value="ANTAR"/>
    <property type="match status" value="1"/>
</dbReference>
<evidence type="ECO:0000256" key="1">
    <source>
        <dbReference type="ARBA" id="ARBA00022679"/>
    </source>
</evidence>
<proteinExistence type="predicted"/>
<gene>
    <name evidence="6" type="ORF">ACFSHS_22520</name>
</gene>
<dbReference type="Pfam" id="PF13185">
    <property type="entry name" value="GAF_2"/>
    <property type="match status" value="1"/>
</dbReference>
<organism evidence="6 7">
    <name type="scientific">Blastococcus deserti</name>
    <dbReference type="NCBI Taxonomy" id="2259033"/>
    <lineage>
        <taxon>Bacteria</taxon>
        <taxon>Bacillati</taxon>
        <taxon>Actinomycetota</taxon>
        <taxon>Actinomycetes</taxon>
        <taxon>Geodermatophilales</taxon>
        <taxon>Geodermatophilaceae</taxon>
        <taxon>Blastococcus</taxon>
    </lineage>
</organism>
<dbReference type="InterPro" id="IPR003018">
    <property type="entry name" value="GAF"/>
</dbReference>
<evidence type="ECO:0000313" key="6">
    <source>
        <dbReference type="EMBL" id="MFD2094350.1"/>
    </source>
</evidence>
<dbReference type="Gene3D" id="3.30.450.40">
    <property type="match status" value="1"/>
</dbReference>
<evidence type="ECO:0000256" key="2">
    <source>
        <dbReference type="ARBA" id="ARBA00022777"/>
    </source>
</evidence>
<keyword evidence="7" id="KW-1185">Reference proteome</keyword>
<dbReference type="PROSITE" id="PS50921">
    <property type="entry name" value="ANTAR"/>
    <property type="match status" value="1"/>
</dbReference>
<name>A0ABW4XFV2_9ACTN</name>
<keyword evidence="1" id="KW-0808">Transferase</keyword>